<dbReference type="STRING" id="561720.SAMN06275492_101266"/>
<evidence type="ECO:0000256" key="1">
    <source>
        <dbReference type="ARBA" id="ARBA00022679"/>
    </source>
</evidence>
<dbReference type="InterPro" id="IPR002123">
    <property type="entry name" value="Plipid/glycerol_acylTrfase"/>
</dbReference>
<feature type="domain" description="Phospholipid/glycerol acyltransferase" evidence="3">
    <location>
        <begin position="41"/>
        <end position="156"/>
    </location>
</feature>
<organism evidence="4 5">
    <name type="scientific">Dethiosulfovibrio salsuginis</name>
    <dbReference type="NCBI Taxonomy" id="561720"/>
    <lineage>
        <taxon>Bacteria</taxon>
        <taxon>Thermotogati</taxon>
        <taxon>Synergistota</taxon>
        <taxon>Synergistia</taxon>
        <taxon>Synergistales</taxon>
        <taxon>Dethiosulfovibrionaceae</taxon>
        <taxon>Dethiosulfovibrio</taxon>
    </lineage>
</organism>
<gene>
    <name evidence="4" type="ORF">SAMN06275492_101266</name>
</gene>
<keyword evidence="5" id="KW-1185">Reference proteome</keyword>
<evidence type="ECO:0000313" key="5">
    <source>
        <dbReference type="Proteomes" id="UP000193355"/>
    </source>
</evidence>
<proteinExistence type="predicted"/>
<evidence type="ECO:0000256" key="2">
    <source>
        <dbReference type="ARBA" id="ARBA00023315"/>
    </source>
</evidence>
<dbReference type="SMART" id="SM00563">
    <property type="entry name" value="PlsC"/>
    <property type="match status" value="1"/>
</dbReference>
<protein>
    <submittedName>
        <fullName evidence="4">1-acyl-sn-glycerol-3-phosphate acyltransferase</fullName>
    </submittedName>
</protein>
<dbReference type="Proteomes" id="UP000193355">
    <property type="component" value="Unassembled WGS sequence"/>
</dbReference>
<evidence type="ECO:0000259" key="3">
    <source>
        <dbReference type="SMART" id="SM00563"/>
    </source>
</evidence>
<dbReference type="GO" id="GO:0003841">
    <property type="term" value="F:1-acylglycerol-3-phosphate O-acyltransferase activity"/>
    <property type="evidence" value="ECO:0007669"/>
    <property type="project" value="TreeGrafter"/>
</dbReference>
<keyword evidence="1 4" id="KW-0808">Transferase</keyword>
<dbReference type="CDD" id="cd07989">
    <property type="entry name" value="LPLAT_AGPAT-like"/>
    <property type="match status" value="1"/>
</dbReference>
<evidence type="ECO:0000313" key="4">
    <source>
        <dbReference type="EMBL" id="SMG11457.1"/>
    </source>
</evidence>
<sequence length="219" mass="24012">MTSFKDRVIYQIVRLFCLFFLKLHNRISIQGLENVPSLPPFIMAVNHCSNLDPVVVGAAFPHRLRYLAKVELFQGSKIFAWLLRTLGAIPVSRESSQSAGGALKTFLQLIEEGQAVLLFPEGARSVDGRLKPLEGGVALLAMKSGVPVVPVYISGTHRAMPVGSSRIGWNKVSITFGEPIEPKALADGVAVKEARSIFLKELESRLSSMEQFYLAKSDS</sequence>
<dbReference type="RefSeq" id="WP_085543542.1">
    <property type="nucleotide sequence ID" value="NZ_FXBB01000001.1"/>
</dbReference>
<keyword evidence="2 4" id="KW-0012">Acyltransferase</keyword>
<dbReference type="OrthoDB" id="9803035at2"/>
<dbReference type="AlphaFoldDB" id="A0A1X7IBI7"/>
<name>A0A1X7IBI7_9BACT</name>
<dbReference type="PANTHER" id="PTHR10434:SF40">
    <property type="entry name" value="1-ACYL-SN-GLYCEROL-3-PHOSPHATE ACYLTRANSFERASE"/>
    <property type="match status" value="1"/>
</dbReference>
<dbReference type="GO" id="GO:0006654">
    <property type="term" value="P:phosphatidic acid biosynthetic process"/>
    <property type="evidence" value="ECO:0007669"/>
    <property type="project" value="TreeGrafter"/>
</dbReference>
<dbReference type="SUPFAM" id="SSF69593">
    <property type="entry name" value="Glycerol-3-phosphate (1)-acyltransferase"/>
    <property type="match status" value="1"/>
</dbReference>
<reference evidence="5" key="1">
    <citation type="submission" date="2017-04" db="EMBL/GenBank/DDBJ databases">
        <authorList>
            <person name="Varghese N."/>
            <person name="Submissions S."/>
        </authorList>
    </citation>
    <scope>NUCLEOTIDE SEQUENCE [LARGE SCALE GENOMIC DNA]</scope>
    <source>
        <strain evidence="5">USBA 82</strain>
    </source>
</reference>
<dbReference type="PANTHER" id="PTHR10434">
    <property type="entry name" value="1-ACYL-SN-GLYCEROL-3-PHOSPHATE ACYLTRANSFERASE"/>
    <property type="match status" value="1"/>
</dbReference>
<dbReference type="EMBL" id="FXBB01000001">
    <property type="protein sequence ID" value="SMG11457.1"/>
    <property type="molecule type" value="Genomic_DNA"/>
</dbReference>
<dbReference type="Pfam" id="PF01553">
    <property type="entry name" value="Acyltransferase"/>
    <property type="match status" value="1"/>
</dbReference>
<accession>A0A1X7IBI7</accession>